<keyword evidence="4" id="KW-1185">Reference proteome</keyword>
<comment type="caution">
    <text evidence="3">The sequence shown here is derived from an EMBL/GenBank/DDBJ whole genome shotgun (WGS) entry which is preliminary data.</text>
</comment>
<dbReference type="InterPro" id="IPR013094">
    <property type="entry name" value="AB_hydrolase_3"/>
</dbReference>
<gene>
    <name evidence="3" type="ORF">FC60_GL000823</name>
</gene>
<dbReference type="Pfam" id="PF07859">
    <property type="entry name" value="Abhydrolase_3"/>
    <property type="match status" value="1"/>
</dbReference>
<keyword evidence="1" id="KW-0378">Hydrolase</keyword>
<dbReference type="AlphaFoldDB" id="A0A0R1V7Z1"/>
<reference evidence="3 4" key="1">
    <citation type="journal article" date="2015" name="Genome Announc.">
        <title>Expanding the biotechnology potential of lactobacilli through comparative genomics of 213 strains and associated genera.</title>
        <authorList>
            <person name="Sun Z."/>
            <person name="Harris H.M."/>
            <person name="McCann A."/>
            <person name="Guo C."/>
            <person name="Argimon S."/>
            <person name="Zhang W."/>
            <person name="Yang X."/>
            <person name="Jeffery I.B."/>
            <person name="Cooney J.C."/>
            <person name="Kagawa T.F."/>
            <person name="Liu W."/>
            <person name="Song Y."/>
            <person name="Salvetti E."/>
            <person name="Wrobel A."/>
            <person name="Rasinkangas P."/>
            <person name="Parkhill J."/>
            <person name="Rea M.C."/>
            <person name="O'Sullivan O."/>
            <person name="Ritari J."/>
            <person name="Douillard F.P."/>
            <person name="Paul Ross R."/>
            <person name="Yang R."/>
            <person name="Briner A.E."/>
            <person name="Felis G.E."/>
            <person name="de Vos W.M."/>
            <person name="Barrangou R."/>
            <person name="Klaenhammer T.R."/>
            <person name="Caufield P.W."/>
            <person name="Cui Y."/>
            <person name="Zhang H."/>
            <person name="O'Toole P.W."/>
        </authorList>
    </citation>
    <scope>NUCLEOTIDE SEQUENCE [LARGE SCALE GENOMIC DNA]</scope>
    <source>
        <strain evidence="3 4">DSM 16045</strain>
    </source>
</reference>
<proteinExistence type="predicted"/>
<sequence length="316" mass="35911">MKEGCWSMKLKKQVLTKPRHRSPKANMVELGIQLSGIKRQFEDPSKLAVYLNQQAAKVKKPFAFPKGTHFHVNHEIKAFEGLYYIVLNQQLRPAKRLVYFCGGEYAEWPTKEHWNFLDQLAQATKAQIYAPIVPTIAQGGGPVAYPWVRKFYEHLLDLDRHVPTTMLGDSAGGGLAAGFVSTLIDQNLLLPNQLVLISPWLDLSLANSAISDYEKSDVYLSVAGLQRVGQRWQGEWEQNDPRLSPVEADWTPEVPVQIFVGDKEIMYPDCLRFAENLRQQHVSVDLQIGQQMFHDYPIYPTPEGQHVIKEIADFIG</sequence>
<dbReference type="PANTHER" id="PTHR48081:SF8">
    <property type="entry name" value="ALPHA_BETA HYDROLASE FOLD-3 DOMAIN-CONTAINING PROTEIN-RELATED"/>
    <property type="match status" value="1"/>
</dbReference>
<evidence type="ECO:0000256" key="1">
    <source>
        <dbReference type="ARBA" id="ARBA00022801"/>
    </source>
</evidence>
<dbReference type="EMBL" id="AZFN01000020">
    <property type="protein sequence ID" value="KRM01285.1"/>
    <property type="molecule type" value="Genomic_DNA"/>
</dbReference>
<protein>
    <recommendedName>
        <fullName evidence="2">Alpha/beta hydrolase fold-3 domain-containing protein</fullName>
    </recommendedName>
</protein>
<dbReference type="Gene3D" id="3.40.50.1820">
    <property type="entry name" value="alpha/beta hydrolase"/>
    <property type="match status" value="1"/>
</dbReference>
<dbReference type="Proteomes" id="UP000051739">
    <property type="component" value="Unassembled WGS sequence"/>
</dbReference>
<dbReference type="PANTHER" id="PTHR48081">
    <property type="entry name" value="AB HYDROLASE SUPERFAMILY PROTEIN C4A8.06C"/>
    <property type="match status" value="1"/>
</dbReference>
<evidence type="ECO:0000313" key="4">
    <source>
        <dbReference type="Proteomes" id="UP000051739"/>
    </source>
</evidence>
<evidence type="ECO:0000259" key="2">
    <source>
        <dbReference type="Pfam" id="PF07859"/>
    </source>
</evidence>
<feature type="domain" description="Alpha/beta hydrolase fold-3" evidence="2">
    <location>
        <begin position="97"/>
        <end position="296"/>
    </location>
</feature>
<evidence type="ECO:0000313" key="3">
    <source>
        <dbReference type="EMBL" id="KRM01285.1"/>
    </source>
</evidence>
<organism evidence="3 4">
    <name type="scientific">Limosilactobacillus gastricus DSM 16045</name>
    <dbReference type="NCBI Taxonomy" id="1423749"/>
    <lineage>
        <taxon>Bacteria</taxon>
        <taxon>Bacillati</taxon>
        <taxon>Bacillota</taxon>
        <taxon>Bacilli</taxon>
        <taxon>Lactobacillales</taxon>
        <taxon>Lactobacillaceae</taxon>
        <taxon>Limosilactobacillus</taxon>
    </lineage>
</organism>
<dbReference type="InterPro" id="IPR029058">
    <property type="entry name" value="AB_hydrolase_fold"/>
</dbReference>
<name>A0A0R1V7Z1_9LACO</name>
<dbReference type="InterPro" id="IPR050300">
    <property type="entry name" value="GDXG_lipolytic_enzyme"/>
</dbReference>
<dbReference type="GO" id="GO:0016787">
    <property type="term" value="F:hydrolase activity"/>
    <property type="evidence" value="ECO:0007669"/>
    <property type="project" value="UniProtKB-KW"/>
</dbReference>
<dbReference type="PATRIC" id="fig|1423749.3.peg.829"/>
<accession>A0A0R1V7Z1</accession>
<dbReference type="SUPFAM" id="SSF53474">
    <property type="entry name" value="alpha/beta-Hydrolases"/>
    <property type="match status" value="1"/>
</dbReference>